<sequence length="109" mass="12691">MKILYSHPIQTANRKSSSLEAEMYCSVKSSWSKHSRTSPSDLRANCACGFRSFEIWLKIKRLEIEEKFKQMLLFQMTSSITFQNSINLSSSTPTIVGYHQYRMVNTRNK</sequence>
<dbReference type="EMBL" id="BGPR01000052">
    <property type="protein sequence ID" value="GBL87320.1"/>
    <property type="molecule type" value="Genomic_DNA"/>
</dbReference>
<reference evidence="1 2" key="1">
    <citation type="journal article" date="2019" name="Sci. Rep.">
        <title>Orb-weaving spider Araneus ventricosus genome elucidates the spidroin gene catalogue.</title>
        <authorList>
            <person name="Kono N."/>
            <person name="Nakamura H."/>
            <person name="Ohtoshi R."/>
            <person name="Moran D.A.P."/>
            <person name="Shinohara A."/>
            <person name="Yoshida Y."/>
            <person name="Fujiwara M."/>
            <person name="Mori M."/>
            <person name="Tomita M."/>
            <person name="Arakawa K."/>
        </authorList>
    </citation>
    <scope>NUCLEOTIDE SEQUENCE [LARGE SCALE GENOMIC DNA]</scope>
</reference>
<evidence type="ECO:0000313" key="2">
    <source>
        <dbReference type="Proteomes" id="UP000499080"/>
    </source>
</evidence>
<evidence type="ECO:0000313" key="1">
    <source>
        <dbReference type="EMBL" id="GBL87320.1"/>
    </source>
</evidence>
<accession>A0A4Y2B536</accession>
<proteinExistence type="predicted"/>
<keyword evidence="2" id="KW-1185">Reference proteome</keyword>
<dbReference type="Proteomes" id="UP000499080">
    <property type="component" value="Unassembled WGS sequence"/>
</dbReference>
<name>A0A4Y2B536_ARAVE</name>
<protein>
    <submittedName>
        <fullName evidence="1">Uncharacterized protein</fullName>
    </submittedName>
</protein>
<organism evidence="1 2">
    <name type="scientific">Araneus ventricosus</name>
    <name type="common">Orbweaver spider</name>
    <name type="synonym">Epeira ventricosa</name>
    <dbReference type="NCBI Taxonomy" id="182803"/>
    <lineage>
        <taxon>Eukaryota</taxon>
        <taxon>Metazoa</taxon>
        <taxon>Ecdysozoa</taxon>
        <taxon>Arthropoda</taxon>
        <taxon>Chelicerata</taxon>
        <taxon>Arachnida</taxon>
        <taxon>Araneae</taxon>
        <taxon>Araneomorphae</taxon>
        <taxon>Entelegynae</taxon>
        <taxon>Araneoidea</taxon>
        <taxon>Araneidae</taxon>
        <taxon>Araneus</taxon>
    </lineage>
</organism>
<comment type="caution">
    <text evidence="1">The sequence shown here is derived from an EMBL/GenBank/DDBJ whole genome shotgun (WGS) entry which is preliminary data.</text>
</comment>
<dbReference type="AlphaFoldDB" id="A0A4Y2B536"/>
<gene>
    <name evidence="1" type="ORF">AVEN_270570_1</name>
</gene>